<dbReference type="HOGENOM" id="CLU_1245628_0_0_1"/>
<sequence>MLGVLEVDLIRLCEIAKSCPATFFSQCDLSLMVVDGGFHSCLISLTHAAWLLSTYNDIAINQAGQFLQATLKVLTSYDVSDSALSVAYTIISLSKIFILTWHFTLLSVCISNYDMINNSSILNSFNSTDFSSLLPESGLTEIDSSRVESTSSQKDIEYLVLYGILYGYLDAHIGTFGLIVAQQLAMTSEKGRLSQLSGTSFPDAESRSQQYISSVKLESLSV</sequence>
<dbReference type="KEGG" id="mlr:MELLADRAFT_105468"/>
<evidence type="ECO:0000313" key="2">
    <source>
        <dbReference type="Proteomes" id="UP000001072"/>
    </source>
</evidence>
<evidence type="ECO:0000313" key="1">
    <source>
        <dbReference type="EMBL" id="EGG07959.1"/>
    </source>
</evidence>
<dbReference type="AlphaFoldDB" id="F4RI81"/>
<dbReference type="VEuPathDB" id="FungiDB:MELLADRAFT_105468"/>
<name>F4RI81_MELLP</name>
<proteinExistence type="predicted"/>
<dbReference type="InParanoid" id="F4RI81"/>
<dbReference type="GeneID" id="18922615"/>
<dbReference type="Proteomes" id="UP000001072">
    <property type="component" value="Unassembled WGS sequence"/>
</dbReference>
<accession>F4RI81</accession>
<organism evidence="2">
    <name type="scientific">Melampsora larici-populina (strain 98AG31 / pathotype 3-4-7)</name>
    <name type="common">Poplar leaf rust fungus</name>
    <dbReference type="NCBI Taxonomy" id="747676"/>
    <lineage>
        <taxon>Eukaryota</taxon>
        <taxon>Fungi</taxon>
        <taxon>Dikarya</taxon>
        <taxon>Basidiomycota</taxon>
        <taxon>Pucciniomycotina</taxon>
        <taxon>Pucciniomycetes</taxon>
        <taxon>Pucciniales</taxon>
        <taxon>Melampsoraceae</taxon>
        <taxon>Melampsora</taxon>
    </lineage>
</organism>
<gene>
    <name evidence="1" type="ORF">MELLADRAFT_105468</name>
</gene>
<dbReference type="RefSeq" id="XP_007408724.1">
    <property type="nucleotide sequence ID" value="XM_007408662.1"/>
</dbReference>
<dbReference type="EMBL" id="GL883102">
    <property type="protein sequence ID" value="EGG07959.1"/>
    <property type="molecule type" value="Genomic_DNA"/>
</dbReference>
<reference evidence="2" key="1">
    <citation type="journal article" date="2011" name="Proc. Natl. Acad. Sci. U.S.A.">
        <title>Obligate biotrophy features unraveled by the genomic analysis of rust fungi.</title>
        <authorList>
            <person name="Duplessis S."/>
            <person name="Cuomo C.A."/>
            <person name="Lin Y.-C."/>
            <person name="Aerts A."/>
            <person name="Tisserant E."/>
            <person name="Veneault-Fourrey C."/>
            <person name="Joly D.L."/>
            <person name="Hacquard S."/>
            <person name="Amselem J."/>
            <person name="Cantarel B.L."/>
            <person name="Chiu R."/>
            <person name="Coutinho P.M."/>
            <person name="Feau N."/>
            <person name="Field M."/>
            <person name="Frey P."/>
            <person name="Gelhaye E."/>
            <person name="Goldberg J."/>
            <person name="Grabherr M.G."/>
            <person name="Kodira C.D."/>
            <person name="Kohler A."/>
            <person name="Kuees U."/>
            <person name="Lindquist E.A."/>
            <person name="Lucas S.M."/>
            <person name="Mago R."/>
            <person name="Mauceli E."/>
            <person name="Morin E."/>
            <person name="Murat C."/>
            <person name="Pangilinan J.L."/>
            <person name="Park R."/>
            <person name="Pearson M."/>
            <person name="Quesneville H."/>
            <person name="Rouhier N."/>
            <person name="Sakthikumar S."/>
            <person name="Salamov A.A."/>
            <person name="Schmutz J."/>
            <person name="Selles B."/>
            <person name="Shapiro H."/>
            <person name="Tanguay P."/>
            <person name="Tuskan G.A."/>
            <person name="Henrissat B."/>
            <person name="Van de Peer Y."/>
            <person name="Rouze P."/>
            <person name="Ellis J.G."/>
            <person name="Dodds P.N."/>
            <person name="Schein J.E."/>
            <person name="Zhong S."/>
            <person name="Hamelin R.C."/>
            <person name="Grigoriev I.V."/>
            <person name="Szabo L.J."/>
            <person name="Martin F."/>
        </authorList>
    </citation>
    <scope>NUCLEOTIDE SEQUENCE [LARGE SCALE GENOMIC DNA]</scope>
    <source>
        <strain evidence="2">98AG31 / pathotype 3-4-7</strain>
    </source>
</reference>
<protein>
    <submittedName>
        <fullName evidence="1">Uncharacterized protein</fullName>
    </submittedName>
</protein>
<keyword evidence="2" id="KW-1185">Reference proteome</keyword>